<evidence type="ECO:0000313" key="2">
    <source>
        <dbReference type="Proteomes" id="UP001057702"/>
    </source>
</evidence>
<keyword evidence="2" id="KW-1185">Reference proteome</keyword>
<dbReference type="InterPro" id="IPR008949">
    <property type="entry name" value="Isoprenoid_synthase_dom_sf"/>
</dbReference>
<dbReference type="EMBL" id="JANFNG010000001">
    <property type="protein sequence ID" value="MCQ4079493.1"/>
    <property type="molecule type" value="Genomic_DNA"/>
</dbReference>
<protein>
    <submittedName>
        <fullName evidence="1">Squalene/phytoene synthase family protein</fullName>
    </submittedName>
</protein>
<name>A0ABT1PQS4_9ACTN</name>
<dbReference type="RefSeq" id="WP_255918339.1">
    <property type="nucleotide sequence ID" value="NZ_JANFNG010000001.1"/>
</dbReference>
<sequence length="307" mass="33496">MTSWSRSLDQAGITAPRLRSDFSEQRRLVARFARAEYAAVRLLLPAPCVPDIIAATAFMHHSDNLIDQGSASERAAAFTAWESRVRAALDGGSADLPVLHALLDAITRHPQLRRQVETYLDGAPEEVHWEGFATESDLRRYVDAYSHPAFMLIACLLAPRASADSYAAGCRTFIEASQRLDFLADLAEDLRTGRLGIPEDALTRHGVTLGALRAGVACEALGELVRERAAQIRTGLTASYGLVDLVEARNRPFIRALVTIQELRLRAVEEKGAGLVRGSAGPSVVASLRVLAREHRAARVFTRAFTS</sequence>
<dbReference type="InterPro" id="IPR002060">
    <property type="entry name" value="Squ/phyt_synthse"/>
</dbReference>
<dbReference type="Gene3D" id="1.10.600.10">
    <property type="entry name" value="Farnesyl Diphosphate Synthase"/>
    <property type="match status" value="1"/>
</dbReference>
<proteinExistence type="predicted"/>
<gene>
    <name evidence="1" type="ORF">NGB36_02480</name>
</gene>
<dbReference type="SUPFAM" id="SSF48576">
    <property type="entry name" value="Terpenoid synthases"/>
    <property type="match status" value="1"/>
</dbReference>
<accession>A0ABT1PQS4</accession>
<dbReference type="PANTHER" id="PTHR31480">
    <property type="entry name" value="BIFUNCTIONAL LYCOPENE CYCLASE/PHYTOENE SYNTHASE"/>
    <property type="match status" value="1"/>
</dbReference>
<comment type="caution">
    <text evidence="1">The sequence shown here is derived from an EMBL/GenBank/DDBJ whole genome shotgun (WGS) entry which is preliminary data.</text>
</comment>
<organism evidence="1 2">
    <name type="scientific">Streptomyces humicola</name>
    <dbReference type="NCBI Taxonomy" id="2953240"/>
    <lineage>
        <taxon>Bacteria</taxon>
        <taxon>Bacillati</taxon>
        <taxon>Actinomycetota</taxon>
        <taxon>Actinomycetes</taxon>
        <taxon>Kitasatosporales</taxon>
        <taxon>Streptomycetaceae</taxon>
        <taxon>Streptomyces</taxon>
    </lineage>
</organism>
<evidence type="ECO:0000313" key="1">
    <source>
        <dbReference type="EMBL" id="MCQ4079493.1"/>
    </source>
</evidence>
<reference evidence="1" key="1">
    <citation type="submission" date="2022-06" db="EMBL/GenBank/DDBJ databases">
        <title>Draft genome sequence of Streptomyces sp. RB6PN25 isolated from peat swamp forest in Thailand.</title>
        <authorList>
            <person name="Duangmal K."/>
            <person name="Klaysubun C."/>
        </authorList>
    </citation>
    <scope>NUCLEOTIDE SEQUENCE</scope>
    <source>
        <strain evidence="1">RB6PN25</strain>
    </source>
</reference>
<dbReference type="Proteomes" id="UP001057702">
    <property type="component" value="Unassembled WGS sequence"/>
</dbReference>
<dbReference type="Pfam" id="PF00494">
    <property type="entry name" value="SQS_PSY"/>
    <property type="match status" value="1"/>
</dbReference>